<dbReference type="InterPro" id="IPR001296">
    <property type="entry name" value="Glyco_trans_1"/>
</dbReference>
<dbReference type="EMBL" id="CP007448">
    <property type="protein sequence ID" value="ATX62804.1"/>
    <property type="molecule type" value="Genomic_DNA"/>
</dbReference>
<dbReference type="GO" id="GO:0016757">
    <property type="term" value="F:glycosyltransferase activity"/>
    <property type="evidence" value="ECO:0007669"/>
    <property type="project" value="InterPro"/>
</dbReference>
<evidence type="ECO:0000313" key="4">
    <source>
        <dbReference type="Proteomes" id="UP000230961"/>
    </source>
</evidence>
<dbReference type="Pfam" id="PF00534">
    <property type="entry name" value="Glycos_transf_1"/>
    <property type="match status" value="3"/>
</dbReference>
<evidence type="ECO:0000259" key="2">
    <source>
        <dbReference type="Pfam" id="PF00534"/>
    </source>
</evidence>
<protein>
    <submittedName>
        <fullName evidence="3">Glycosyl transferase family 1</fullName>
    </submittedName>
</protein>
<feature type="domain" description="Glycosyl transferase family 1" evidence="2">
    <location>
        <begin position="225"/>
        <end position="377"/>
    </location>
</feature>
<evidence type="ECO:0000256" key="1">
    <source>
        <dbReference type="ARBA" id="ARBA00022679"/>
    </source>
</evidence>
<organism evidence="3 4">
    <name type="scientific">Yersinia enterocolitica LC20</name>
    <dbReference type="NCBI Taxonomy" id="1443113"/>
    <lineage>
        <taxon>Bacteria</taxon>
        <taxon>Pseudomonadati</taxon>
        <taxon>Pseudomonadota</taxon>
        <taxon>Gammaproteobacteria</taxon>
        <taxon>Enterobacterales</taxon>
        <taxon>Yersiniaceae</taxon>
        <taxon>Yersinia</taxon>
    </lineage>
</organism>
<dbReference type="AlphaFoldDB" id="A0A7U5PGL6"/>
<keyword evidence="1 3" id="KW-0808">Transferase</keyword>
<dbReference type="CDD" id="cd03801">
    <property type="entry name" value="GT4_PimA-like"/>
    <property type="match status" value="1"/>
</dbReference>
<sequence length="1242" mass="141460">MRIIIDMQGLQASNANRGIGRYILGLVSELVKTRGDNEVYLVLNNSLPEHMKFIKNHFSQLMPLKNIYVWESLRPSIDLSIESYKKIVEELREAYILSLSPDVLLITSLFEGLNDSAVTSISNFTHKIPTAVILYDLIPLIHKDIYLKDELVNHWYSDKIISLKNSDLLLAISDSSKKEAVDYLGFREGQVLNISTACDSKFVPCTINEKQREYLEKKYNILGSFILYTGGIDHRKNIEGLIRAFSLLPFDIRKGYQLAIVCSIQPFDLERLTKLARVHGLSKNELVITGFVPEKDLVTLYNACDFFVFPSWHEGFGLPVLEAMACGRAVIGGNLSSIPEVIGRKDALFDPYDDMAIAAGLQKLITNPVYRCELEKHGLEQAKKFSWALSSDRTWKAIEYLFESRKSDDFSKISTSQVPKKRLAYLSPLPKANSGISNYSAELIPELSKYYEIIIINAQKEDITDPWIINNCEINDINWFRENTECYDRVLYHFGNSEFHGHMFSLLSEIPGIVVLHDFFLSGIISHLDVVTDISPYIWPRELLRSHGWAAVNERYKALDTADVVYKYPCNLSLLQESLGIIVHSDYSRRLAMDFYGDNVADDWALIPLLRVAPDKIKRKSAREYFGFDDDDFIVCSFGLLGPTKLNHCLLSAWLSSPMSMNPKCKLIFVGENNSSEYGCELISKIKKHKLKNIRITGWIENEVYNKWLSTADIAVQLRTLSRGETSAAVLDCMNYGVATIVNANGSTADLPENVVLKLDDDFTEGQLSRALEELYYDEIKRSTLSSSALEYVHLNNDPEKCAALYSEAIEKFHDNYKDISFNLIDEISQLNDFKVKKDFSDIATILAKNFPPIPRNKQLFIDVSELVQCDAKSGIQRVVKELLQKLLFNPPKGYSVEPVYATTTSDGYYYARKFTCEFLDIPFDWIKDQKIDAWAGDIFLGLDLQPFVIPAQKEYLADCSRRGVSVYIVAYDLLPILHPEFFVDGALDIYSNWFETITTFDGVICISKTVACEFKKLAVDYIDNTNYSINWFHLGANLNPQLASTGMPKNADILLDKFRMRKTFLMVSTLEPRKRHAQVVAAFEQLWMRNIDVNLVIVGKQGWMVESLVSELHSHPELNKRLFWLEGISDEYLDNVYKECDCLISASQGEGFGLPLIEAAQNQLPIIARDIPVFREVAGDNALYFSGLEPEDLAIVIQDWIELYDVNKIPNSSKIKWQTWEHSAQQLLDVLLTENEKLLNK</sequence>
<gene>
    <name evidence="3" type="ORF">LC20_07350</name>
</gene>
<evidence type="ECO:0000313" key="3">
    <source>
        <dbReference type="EMBL" id="ATX62804.1"/>
    </source>
</evidence>
<dbReference type="Gene3D" id="3.40.50.2000">
    <property type="entry name" value="Glycogen Phosphorylase B"/>
    <property type="match status" value="4"/>
</dbReference>
<accession>A0A7U5PGL6</accession>
<dbReference type="SUPFAM" id="SSF53756">
    <property type="entry name" value="UDP-Glycosyltransferase/glycogen phosphorylase"/>
    <property type="match status" value="3"/>
</dbReference>
<reference evidence="3 4" key="1">
    <citation type="submission" date="2017-11" db="EMBL/GenBank/DDBJ databases">
        <title>The complete genome sequence and comparative genome analysis of Yersinia enterocolitica strain LC20.</title>
        <authorList>
            <person name="Shi G."/>
            <person name="Su M."/>
            <person name="Liang J."/>
            <person name="Gu W."/>
            <person name="Xiao Y."/>
            <person name="Zhang Z."/>
            <person name="Qiu H."/>
            <person name="Duan R."/>
            <person name="Zhang Z."/>
            <person name="Li Y."/>
            <person name="Zhang X."/>
            <person name="Ling Y."/>
            <person name="Song L."/>
            <person name="Chen M."/>
            <person name="Zhao Y."/>
            <person name="Wu J."/>
            <person name="Jing H."/>
            <person name="Xiao J."/>
            <person name="Wang X."/>
        </authorList>
    </citation>
    <scope>NUCLEOTIDE SEQUENCE [LARGE SCALE GENOMIC DNA]</scope>
    <source>
        <strain evidence="3 4">LC20</strain>
    </source>
</reference>
<dbReference type="PANTHER" id="PTHR46401:SF2">
    <property type="entry name" value="GLYCOSYLTRANSFERASE WBBK-RELATED"/>
    <property type="match status" value="1"/>
</dbReference>
<dbReference type="CDD" id="cd03809">
    <property type="entry name" value="GT4_MtfB-like"/>
    <property type="match status" value="2"/>
</dbReference>
<feature type="domain" description="Glycosyl transferase family 1" evidence="2">
    <location>
        <begin position="621"/>
        <end position="787"/>
    </location>
</feature>
<proteinExistence type="predicted"/>
<dbReference type="Proteomes" id="UP000230961">
    <property type="component" value="Chromosome"/>
</dbReference>
<name>A0A7U5PGL6_YEREN</name>
<dbReference type="GO" id="GO:0009103">
    <property type="term" value="P:lipopolysaccharide biosynthetic process"/>
    <property type="evidence" value="ECO:0007669"/>
    <property type="project" value="TreeGrafter"/>
</dbReference>
<dbReference type="PANTHER" id="PTHR46401">
    <property type="entry name" value="GLYCOSYLTRANSFERASE WBBK-RELATED"/>
    <property type="match status" value="1"/>
</dbReference>
<dbReference type="KEGG" id="yel:LC20_07350"/>
<feature type="domain" description="Glycosyl transferase family 1" evidence="2">
    <location>
        <begin position="1060"/>
        <end position="1205"/>
    </location>
</feature>